<dbReference type="AlphaFoldDB" id="A0A9W8A7L2"/>
<evidence type="ECO:0000259" key="1">
    <source>
        <dbReference type="PROSITE" id="PS50275"/>
    </source>
</evidence>
<dbReference type="GO" id="GO:0016791">
    <property type="term" value="F:phosphatase activity"/>
    <property type="evidence" value="ECO:0007669"/>
    <property type="project" value="InterPro"/>
</dbReference>
<protein>
    <recommendedName>
        <fullName evidence="1">SAC domain-containing protein</fullName>
    </recommendedName>
</protein>
<name>A0A9W8A7L2_9FUNG</name>
<organism evidence="2 3">
    <name type="scientific">Tieghemiomyces parasiticus</name>
    <dbReference type="NCBI Taxonomy" id="78921"/>
    <lineage>
        <taxon>Eukaryota</taxon>
        <taxon>Fungi</taxon>
        <taxon>Fungi incertae sedis</taxon>
        <taxon>Zoopagomycota</taxon>
        <taxon>Kickxellomycotina</taxon>
        <taxon>Dimargaritomycetes</taxon>
        <taxon>Dimargaritales</taxon>
        <taxon>Dimargaritaceae</taxon>
        <taxon>Tieghemiomyces</taxon>
    </lineage>
</organism>
<gene>
    <name evidence="2" type="ORF">IWQ60_004577</name>
</gene>
<reference evidence="2" key="1">
    <citation type="submission" date="2022-07" db="EMBL/GenBank/DDBJ databases">
        <title>Phylogenomic reconstructions and comparative analyses of Kickxellomycotina fungi.</title>
        <authorList>
            <person name="Reynolds N.K."/>
            <person name="Stajich J.E."/>
            <person name="Barry K."/>
            <person name="Grigoriev I.V."/>
            <person name="Crous P."/>
            <person name="Smith M.E."/>
        </authorList>
    </citation>
    <scope>NUCLEOTIDE SEQUENCE</scope>
    <source>
        <strain evidence="2">RSA 861</strain>
    </source>
</reference>
<dbReference type="EMBL" id="JANBPT010000224">
    <property type="protein sequence ID" value="KAJ1925416.1"/>
    <property type="molecule type" value="Genomic_DNA"/>
</dbReference>
<evidence type="ECO:0000313" key="2">
    <source>
        <dbReference type="EMBL" id="KAJ1925416.1"/>
    </source>
</evidence>
<comment type="caution">
    <text evidence="2">The sequence shown here is derived from an EMBL/GenBank/DDBJ whole genome shotgun (WGS) entry which is preliminary data.</text>
</comment>
<feature type="domain" description="SAC" evidence="1">
    <location>
        <begin position="26"/>
        <end position="86"/>
    </location>
</feature>
<sequence length="304" mass="33457">MVVSQESRRVSATATALFLNDLFDIFFARGRDMEGLLLGTVETEIKFSPNDHEGLHSGPELAITNITSFYEWDGTGPRFYHQDGSLDMAVVEAYQLSSLFRSRAGIPVEPANMTMLLALFTTPPPDTPPPTVSCAPLLPRGITWSFWEAGTAATATGPVSNMEAVTSRPSPRRVGLKVITSTDPLSKNPGPLMVRQYLKELLSHSNLVEIAPIISRLGHYEFQREARPALEQFVTLIKEAAQRVRAESSKCSPLEDSIAEATLARALSSEQVVNDSNPALYSSLFDMHDLDHSLEDDLLRIPDE</sequence>
<dbReference type="PROSITE" id="PS50275">
    <property type="entry name" value="SAC"/>
    <property type="match status" value="1"/>
</dbReference>
<proteinExistence type="predicted"/>
<keyword evidence="3" id="KW-1185">Reference proteome</keyword>
<accession>A0A9W8A7L2</accession>
<evidence type="ECO:0000313" key="3">
    <source>
        <dbReference type="Proteomes" id="UP001150569"/>
    </source>
</evidence>
<dbReference type="Proteomes" id="UP001150569">
    <property type="component" value="Unassembled WGS sequence"/>
</dbReference>
<dbReference type="InterPro" id="IPR002013">
    <property type="entry name" value="SAC_dom"/>
</dbReference>